<gene>
    <name evidence="2" type="ORF">MGAL_10B057907</name>
</gene>
<evidence type="ECO:0000256" key="1">
    <source>
        <dbReference type="SAM" id="MobiDB-lite"/>
    </source>
</evidence>
<proteinExistence type="predicted"/>
<comment type="caution">
    <text evidence="2">The sequence shown here is derived from an EMBL/GenBank/DDBJ whole genome shotgun (WGS) entry which is preliminary data.</text>
</comment>
<organism evidence="2 3">
    <name type="scientific">Mytilus galloprovincialis</name>
    <name type="common">Mediterranean mussel</name>
    <dbReference type="NCBI Taxonomy" id="29158"/>
    <lineage>
        <taxon>Eukaryota</taxon>
        <taxon>Metazoa</taxon>
        <taxon>Spiralia</taxon>
        <taxon>Lophotrochozoa</taxon>
        <taxon>Mollusca</taxon>
        <taxon>Bivalvia</taxon>
        <taxon>Autobranchia</taxon>
        <taxon>Pteriomorphia</taxon>
        <taxon>Mytilida</taxon>
        <taxon>Mytiloidea</taxon>
        <taxon>Mytilidae</taxon>
        <taxon>Mytilinae</taxon>
        <taxon>Mytilus</taxon>
    </lineage>
</organism>
<feature type="region of interest" description="Disordered" evidence="1">
    <location>
        <begin position="184"/>
        <end position="238"/>
    </location>
</feature>
<reference evidence="2" key="1">
    <citation type="submission" date="2018-11" db="EMBL/GenBank/DDBJ databases">
        <authorList>
            <person name="Alioto T."/>
            <person name="Alioto T."/>
        </authorList>
    </citation>
    <scope>NUCLEOTIDE SEQUENCE</scope>
</reference>
<protein>
    <submittedName>
        <fullName evidence="2">Uncharacterized protein</fullName>
    </submittedName>
</protein>
<dbReference type="Gene3D" id="3.40.50.300">
    <property type="entry name" value="P-loop containing nucleotide triphosphate hydrolases"/>
    <property type="match status" value="2"/>
</dbReference>
<feature type="compositionally biased region" description="Basic and acidic residues" evidence="1">
    <location>
        <begin position="206"/>
        <end position="218"/>
    </location>
</feature>
<dbReference type="SUPFAM" id="SSF52540">
    <property type="entry name" value="P-loop containing nucleoside triphosphate hydrolases"/>
    <property type="match status" value="1"/>
</dbReference>
<dbReference type="InterPro" id="IPR027417">
    <property type="entry name" value="P-loop_NTPase"/>
</dbReference>
<evidence type="ECO:0000313" key="2">
    <source>
        <dbReference type="EMBL" id="VDI46523.1"/>
    </source>
</evidence>
<feature type="compositionally biased region" description="Polar residues" evidence="1">
    <location>
        <begin position="222"/>
        <end position="232"/>
    </location>
</feature>
<dbReference type="EMBL" id="UYJE01006501">
    <property type="protein sequence ID" value="VDI46523.1"/>
    <property type="molecule type" value="Genomic_DNA"/>
</dbReference>
<feature type="compositionally biased region" description="Polar residues" evidence="1">
    <location>
        <begin position="192"/>
        <end position="205"/>
    </location>
</feature>
<dbReference type="AlphaFoldDB" id="A0A8B6FB73"/>
<dbReference type="Pfam" id="PF08477">
    <property type="entry name" value="Roc"/>
    <property type="match status" value="1"/>
</dbReference>
<accession>A0A8B6FB73</accession>
<evidence type="ECO:0000313" key="3">
    <source>
        <dbReference type="Proteomes" id="UP000596742"/>
    </source>
</evidence>
<sequence length="550" mass="63233">MYYKLYSVCYFKEIPSTNERNKIWDAMQSGTESRQYVRIQVIGNDGVGKTSLVRRLLGKQIDDVKSTDGIDIDKTCQIKTSDGEWIVGEDHNEEDEEEENKRLVRNKSDWIPKPTKDKDLEETIKTLRTNSLTSNTNFKDNLTRVEKTALQNLKSDKSIIIKEADKHDKVETERMEMIRRLQQAVDTKHTGAKTTTKQSLQSEQVPSKDELLEQEQTRNTHKQNLSKGQSMDTGKGLKKLKTNEPTKLAKHLFKQDNKGNEHEPTASGDLHVEPASKTISDKDNLNSVEKGKLAKHGEMDERMKDESTLSPVNQNVQTNDRITIAMLDEMDAIIVGAKNQKEKMISEGLVKCGIWDFAGQKDYYATHQTFFTPNAIYLLVADITKDIKSFKQDEESNSSKASSNYSANVKMSSEQECWKRLSEFNVYRETVVALLKDENYTDDWSLEKLKSPIWREFYFWDAVIKVVEDEEELSIKVNLPIAFKNFDFSITSVSSFVRKIRNRMALIVKRIDVTLGYDVVFDNENYSEVGPYCIKYGISLDWLKNPSKLK</sequence>
<dbReference type="Proteomes" id="UP000596742">
    <property type="component" value="Unassembled WGS sequence"/>
</dbReference>
<feature type="region of interest" description="Disordered" evidence="1">
    <location>
        <begin position="253"/>
        <end position="276"/>
    </location>
</feature>
<feature type="non-terminal residue" evidence="2">
    <location>
        <position position="1"/>
    </location>
</feature>
<name>A0A8B6FB73_MYTGA</name>
<keyword evidence="3" id="KW-1185">Reference proteome</keyword>
<dbReference type="OrthoDB" id="6133052at2759"/>